<reference evidence="2" key="1">
    <citation type="submission" date="2016-01" db="EMBL/GenBank/DDBJ databases">
        <authorList>
            <person name="Peeters C."/>
        </authorList>
    </citation>
    <scope>NUCLEOTIDE SEQUENCE [LARGE SCALE GENOMIC DNA]</scope>
    <source>
        <strain evidence="2">LMG 29325</strain>
    </source>
</reference>
<accession>A0A158AMM7</accession>
<sequence length="93" mass="10152">MTYLLGIAFCVIAFGCMAASMERHQMYLFARALRDGQSRGFRVAGWCGLALALRFIVGDEEWALGLVDFSGSTSLAAVLVYGCLIAYERFSAP</sequence>
<dbReference type="AlphaFoldDB" id="A0A158AMM7"/>
<feature type="transmembrane region" description="Helical" evidence="1">
    <location>
        <begin position="62"/>
        <end position="87"/>
    </location>
</feature>
<keyword evidence="1" id="KW-1133">Transmembrane helix</keyword>
<proteinExistence type="predicted"/>
<evidence type="ECO:0000256" key="1">
    <source>
        <dbReference type="SAM" id="Phobius"/>
    </source>
</evidence>
<name>A0A158AMM7_9BURK</name>
<keyword evidence="1" id="KW-0812">Transmembrane</keyword>
<evidence type="ECO:0000313" key="2">
    <source>
        <dbReference type="EMBL" id="SAK59062.1"/>
    </source>
</evidence>
<organism evidence="2 3">
    <name type="scientific">Caballeronia glebae</name>
    <dbReference type="NCBI Taxonomy" id="1777143"/>
    <lineage>
        <taxon>Bacteria</taxon>
        <taxon>Pseudomonadati</taxon>
        <taxon>Pseudomonadota</taxon>
        <taxon>Betaproteobacteria</taxon>
        <taxon>Burkholderiales</taxon>
        <taxon>Burkholderiaceae</taxon>
        <taxon>Caballeronia</taxon>
    </lineage>
</organism>
<keyword evidence="3" id="KW-1185">Reference proteome</keyword>
<dbReference type="STRING" id="1777143.AWB82_02610"/>
<dbReference type="EMBL" id="FCOJ02000015">
    <property type="protein sequence ID" value="SAK59062.1"/>
    <property type="molecule type" value="Genomic_DNA"/>
</dbReference>
<dbReference type="Pfam" id="PF11804">
    <property type="entry name" value="DUF3325"/>
    <property type="match status" value="1"/>
</dbReference>
<dbReference type="RefSeq" id="WP_086967581.1">
    <property type="nucleotide sequence ID" value="NZ_FCOJ02000015.1"/>
</dbReference>
<dbReference type="Proteomes" id="UP000054596">
    <property type="component" value="Unassembled WGS sequence"/>
</dbReference>
<evidence type="ECO:0008006" key="4">
    <source>
        <dbReference type="Google" id="ProtNLM"/>
    </source>
</evidence>
<gene>
    <name evidence="2" type="ORF">AWB82_02610</name>
</gene>
<dbReference type="InterPro" id="IPR021762">
    <property type="entry name" value="DUF3325"/>
</dbReference>
<evidence type="ECO:0000313" key="3">
    <source>
        <dbReference type="Proteomes" id="UP000054596"/>
    </source>
</evidence>
<dbReference type="OrthoDB" id="8641981at2"/>
<keyword evidence="1" id="KW-0472">Membrane</keyword>
<comment type="caution">
    <text evidence="2">The sequence shown here is derived from an EMBL/GenBank/DDBJ whole genome shotgun (WGS) entry which is preliminary data.</text>
</comment>
<protein>
    <recommendedName>
        <fullName evidence="4">DUF3325 domain-containing protein</fullName>
    </recommendedName>
</protein>